<dbReference type="Gene3D" id="3.40.50.620">
    <property type="entry name" value="HUPs"/>
    <property type="match status" value="1"/>
</dbReference>
<dbReference type="InterPro" id="IPR042176">
    <property type="entry name" value="Pantoate_ligase_C"/>
</dbReference>
<comment type="catalytic activity">
    <reaction evidence="7 8">
        <text>(R)-pantoate + beta-alanine + ATP = (R)-pantothenate + AMP + diphosphate + H(+)</text>
        <dbReference type="Rhea" id="RHEA:10912"/>
        <dbReference type="ChEBI" id="CHEBI:15378"/>
        <dbReference type="ChEBI" id="CHEBI:15980"/>
        <dbReference type="ChEBI" id="CHEBI:29032"/>
        <dbReference type="ChEBI" id="CHEBI:30616"/>
        <dbReference type="ChEBI" id="CHEBI:33019"/>
        <dbReference type="ChEBI" id="CHEBI:57966"/>
        <dbReference type="ChEBI" id="CHEBI:456215"/>
        <dbReference type="EC" id="6.3.2.1"/>
    </reaction>
</comment>
<keyword evidence="8" id="KW-0963">Cytoplasm</keyword>
<protein>
    <recommendedName>
        <fullName evidence="8">Pantothenate synthetase</fullName>
        <shortName evidence="8">PS</shortName>
        <ecNumber evidence="8">6.3.2.1</ecNumber>
    </recommendedName>
    <alternativeName>
        <fullName evidence="8">Pantoate--beta-alanine ligase</fullName>
    </alternativeName>
    <alternativeName>
        <fullName evidence="8">Pantoate-activating enzyme</fullName>
    </alternativeName>
</protein>
<evidence type="ECO:0000256" key="7">
    <source>
        <dbReference type="ARBA" id="ARBA00048258"/>
    </source>
</evidence>
<dbReference type="PANTHER" id="PTHR21299">
    <property type="entry name" value="CYTIDYLATE KINASE/PANTOATE-BETA-ALANINE LIGASE"/>
    <property type="match status" value="1"/>
</dbReference>
<feature type="active site" description="Proton donor" evidence="8">
    <location>
        <position position="37"/>
    </location>
</feature>
<keyword evidence="5 8" id="KW-0547">Nucleotide-binding</keyword>
<dbReference type="AlphaFoldDB" id="A0A8J8FMZ6"/>
<sequence length="282" mass="31752">MIIIKEIAALQKILLSYLSGEKSIGFVPTMGALHSGHLRLVSESIHQNTCTVVSIFVNPAQFNDQKDYEKYPKTLEADIYKLEQAGTTILFLPTVEEIYPNGFETNLHYNLGKLDTLLEGFYRPGHFQGVCRVVHRLLEIVKPHHLYMGQKDYQQCMVVQWLIKEFHLPLVLHITPTERAANGLALSSRNLRLSANGLEKAVAIFNALTYIKKNLTTLPINTLKSNAISSLLEAGFDKIDYISICHATTLNEINNYETNIPTVILAAAFLENVRLIDNMLVN</sequence>
<comment type="subunit">
    <text evidence="8">Homodimer.</text>
</comment>
<dbReference type="RefSeq" id="WP_171609798.1">
    <property type="nucleotide sequence ID" value="NZ_WHPF01000020.1"/>
</dbReference>
<organism evidence="9 10">
    <name type="scientific">Limnovirga soli</name>
    <dbReference type="NCBI Taxonomy" id="2656915"/>
    <lineage>
        <taxon>Bacteria</taxon>
        <taxon>Pseudomonadati</taxon>
        <taxon>Bacteroidota</taxon>
        <taxon>Chitinophagia</taxon>
        <taxon>Chitinophagales</taxon>
        <taxon>Chitinophagaceae</taxon>
        <taxon>Limnovirga</taxon>
    </lineage>
</organism>
<keyword evidence="4 8" id="KW-0566">Pantothenate biosynthesis</keyword>
<dbReference type="Gene3D" id="3.30.1300.10">
    <property type="entry name" value="Pantoate-beta-alanine ligase, C-terminal domain"/>
    <property type="match status" value="1"/>
</dbReference>
<evidence type="ECO:0000256" key="5">
    <source>
        <dbReference type="ARBA" id="ARBA00022741"/>
    </source>
</evidence>
<dbReference type="GO" id="GO:0015940">
    <property type="term" value="P:pantothenate biosynthetic process"/>
    <property type="evidence" value="ECO:0007669"/>
    <property type="project" value="UniProtKB-UniRule"/>
</dbReference>
<dbReference type="HAMAP" id="MF_00158">
    <property type="entry name" value="PanC"/>
    <property type="match status" value="1"/>
</dbReference>
<comment type="caution">
    <text evidence="9">The sequence shown here is derived from an EMBL/GenBank/DDBJ whole genome shotgun (WGS) entry which is preliminary data.</text>
</comment>
<dbReference type="EC" id="6.3.2.1" evidence="8"/>
<comment type="similarity">
    <text evidence="2 8">Belongs to the pantothenate synthetase family.</text>
</comment>
<dbReference type="InterPro" id="IPR003721">
    <property type="entry name" value="Pantoate_ligase"/>
</dbReference>
<evidence type="ECO:0000256" key="3">
    <source>
        <dbReference type="ARBA" id="ARBA00022598"/>
    </source>
</evidence>
<feature type="binding site" evidence="8">
    <location>
        <position position="61"/>
    </location>
    <ligand>
        <name>beta-alanine</name>
        <dbReference type="ChEBI" id="CHEBI:57966"/>
    </ligand>
</feature>
<evidence type="ECO:0000256" key="2">
    <source>
        <dbReference type="ARBA" id="ARBA00009256"/>
    </source>
</evidence>
<dbReference type="PANTHER" id="PTHR21299:SF1">
    <property type="entry name" value="PANTOATE--BETA-ALANINE LIGASE"/>
    <property type="match status" value="1"/>
</dbReference>
<name>A0A8J8FMZ6_9BACT</name>
<accession>A0A8J8FMZ6</accession>
<comment type="miscellaneous">
    <text evidence="8">The reaction proceeds by a bi uni uni bi ping pong mechanism.</text>
</comment>
<dbReference type="SUPFAM" id="SSF52374">
    <property type="entry name" value="Nucleotidylyl transferase"/>
    <property type="match status" value="1"/>
</dbReference>
<keyword evidence="10" id="KW-1185">Reference proteome</keyword>
<evidence type="ECO:0000313" key="10">
    <source>
        <dbReference type="Proteomes" id="UP000598971"/>
    </source>
</evidence>
<feature type="binding site" evidence="8">
    <location>
        <begin position="186"/>
        <end position="189"/>
    </location>
    <ligand>
        <name>ATP</name>
        <dbReference type="ChEBI" id="CHEBI:30616"/>
    </ligand>
</feature>
<keyword evidence="6 8" id="KW-0067">ATP-binding</keyword>
<feature type="binding site" evidence="8">
    <location>
        <position position="61"/>
    </location>
    <ligand>
        <name>(R)-pantoate</name>
        <dbReference type="ChEBI" id="CHEBI:15980"/>
    </ligand>
</feature>
<dbReference type="InterPro" id="IPR014729">
    <property type="entry name" value="Rossmann-like_a/b/a_fold"/>
</dbReference>
<dbReference type="GO" id="GO:0005829">
    <property type="term" value="C:cytosol"/>
    <property type="evidence" value="ECO:0007669"/>
    <property type="project" value="TreeGrafter"/>
</dbReference>
<dbReference type="Proteomes" id="UP000598971">
    <property type="component" value="Unassembled WGS sequence"/>
</dbReference>
<feature type="binding site" evidence="8">
    <location>
        <begin position="30"/>
        <end position="37"/>
    </location>
    <ligand>
        <name>ATP</name>
        <dbReference type="ChEBI" id="CHEBI:30616"/>
    </ligand>
</feature>
<feature type="binding site" evidence="8">
    <location>
        <begin position="149"/>
        <end position="152"/>
    </location>
    <ligand>
        <name>ATP</name>
        <dbReference type="ChEBI" id="CHEBI:30616"/>
    </ligand>
</feature>
<dbReference type="CDD" id="cd00560">
    <property type="entry name" value="PanC"/>
    <property type="match status" value="1"/>
</dbReference>
<comment type="subcellular location">
    <subcellularLocation>
        <location evidence="8">Cytoplasm</location>
    </subcellularLocation>
</comment>
<dbReference type="EMBL" id="WHPF01000020">
    <property type="protein sequence ID" value="NNV57849.1"/>
    <property type="molecule type" value="Genomic_DNA"/>
</dbReference>
<comment type="pathway">
    <text evidence="1 8">Cofactor biosynthesis; (R)-pantothenate biosynthesis; (R)-pantothenate from (R)-pantoate and beta-alanine: step 1/1.</text>
</comment>
<evidence type="ECO:0000256" key="4">
    <source>
        <dbReference type="ARBA" id="ARBA00022655"/>
    </source>
</evidence>
<reference evidence="9" key="1">
    <citation type="submission" date="2019-10" db="EMBL/GenBank/DDBJ databases">
        <title>Draft genome sequence of Panacibacter sp. KCS-6.</title>
        <authorList>
            <person name="Yim K.J."/>
        </authorList>
    </citation>
    <scope>NUCLEOTIDE SEQUENCE</scope>
    <source>
        <strain evidence="9">KCS-6</strain>
    </source>
</reference>
<evidence type="ECO:0000313" key="9">
    <source>
        <dbReference type="EMBL" id="NNV57849.1"/>
    </source>
</evidence>
<gene>
    <name evidence="8" type="primary">panC</name>
    <name evidence="9" type="ORF">GD597_20465</name>
</gene>
<dbReference type="GO" id="GO:0004592">
    <property type="term" value="F:pantoate-beta-alanine ligase activity"/>
    <property type="evidence" value="ECO:0007669"/>
    <property type="project" value="UniProtKB-UniRule"/>
</dbReference>
<keyword evidence="3 8" id="KW-0436">Ligase</keyword>
<evidence type="ECO:0000256" key="1">
    <source>
        <dbReference type="ARBA" id="ARBA00004990"/>
    </source>
</evidence>
<comment type="caution">
    <text evidence="8">Lacks conserved residue(s) required for the propagation of feature annotation.</text>
</comment>
<dbReference type="NCBIfam" id="TIGR00018">
    <property type="entry name" value="panC"/>
    <property type="match status" value="1"/>
</dbReference>
<evidence type="ECO:0000256" key="8">
    <source>
        <dbReference type="HAMAP-Rule" id="MF_00158"/>
    </source>
</evidence>
<evidence type="ECO:0000256" key="6">
    <source>
        <dbReference type="ARBA" id="ARBA00022840"/>
    </source>
</evidence>
<dbReference type="GO" id="GO:0005524">
    <property type="term" value="F:ATP binding"/>
    <property type="evidence" value="ECO:0007669"/>
    <property type="project" value="UniProtKB-KW"/>
</dbReference>
<feature type="binding site" evidence="8">
    <location>
        <position position="155"/>
    </location>
    <ligand>
        <name>(R)-pantoate</name>
        <dbReference type="ChEBI" id="CHEBI:15980"/>
    </ligand>
</feature>
<comment type="function">
    <text evidence="8">Catalyzes the condensation of pantoate with beta-alanine in an ATP-dependent reaction via a pantoyl-adenylate intermediate.</text>
</comment>
<dbReference type="Pfam" id="PF02569">
    <property type="entry name" value="Pantoate_ligase"/>
    <property type="match status" value="1"/>
</dbReference>
<proteinExistence type="inferred from homology"/>
<dbReference type="UniPathway" id="UPA00028">
    <property type="reaction ID" value="UER00005"/>
</dbReference>